<dbReference type="Proteomes" id="UP001331761">
    <property type="component" value="Unassembled WGS sequence"/>
</dbReference>
<keyword evidence="2" id="KW-1185">Reference proteome</keyword>
<accession>A0AAN8EWT5</accession>
<comment type="caution">
    <text evidence="1">The sequence shown here is derived from an EMBL/GenBank/DDBJ whole genome shotgun (WGS) entry which is preliminary data.</text>
</comment>
<reference evidence="1 2" key="1">
    <citation type="submission" date="2019-10" db="EMBL/GenBank/DDBJ databases">
        <title>Assembly and Annotation for the nematode Trichostrongylus colubriformis.</title>
        <authorList>
            <person name="Martin J."/>
        </authorList>
    </citation>
    <scope>NUCLEOTIDE SEQUENCE [LARGE SCALE GENOMIC DNA]</scope>
    <source>
        <strain evidence="1">G859</strain>
        <tissue evidence="1">Whole worm</tissue>
    </source>
</reference>
<protein>
    <submittedName>
        <fullName evidence="1">Uncharacterized protein</fullName>
    </submittedName>
</protein>
<evidence type="ECO:0000313" key="1">
    <source>
        <dbReference type="EMBL" id="KAK5968430.1"/>
    </source>
</evidence>
<name>A0AAN8EWT5_TRICO</name>
<sequence length="135" mass="15795">MTEGPWANLNNNWRLYPKMGAVAGRSPHSCPFRWLLHVANEHEKEIGISDTACTMHYRVKFNDGMKPFHYFRFDQAGYAFYVLVTRDFTKSHMWRNSTKEEFEQVPKKCHNGDDSQVSLVPLCNRKPTDSKIIQN</sequence>
<dbReference type="EMBL" id="WIXE01021387">
    <property type="protein sequence ID" value="KAK5968430.1"/>
    <property type="molecule type" value="Genomic_DNA"/>
</dbReference>
<organism evidence="1 2">
    <name type="scientific">Trichostrongylus colubriformis</name>
    <name type="common">Black scour worm</name>
    <dbReference type="NCBI Taxonomy" id="6319"/>
    <lineage>
        <taxon>Eukaryota</taxon>
        <taxon>Metazoa</taxon>
        <taxon>Ecdysozoa</taxon>
        <taxon>Nematoda</taxon>
        <taxon>Chromadorea</taxon>
        <taxon>Rhabditida</taxon>
        <taxon>Rhabditina</taxon>
        <taxon>Rhabditomorpha</taxon>
        <taxon>Strongyloidea</taxon>
        <taxon>Trichostrongylidae</taxon>
        <taxon>Trichostrongylus</taxon>
    </lineage>
</organism>
<dbReference type="AlphaFoldDB" id="A0AAN8EWT5"/>
<gene>
    <name evidence="1" type="ORF">GCK32_014693</name>
</gene>
<evidence type="ECO:0000313" key="2">
    <source>
        <dbReference type="Proteomes" id="UP001331761"/>
    </source>
</evidence>
<proteinExistence type="predicted"/>